<dbReference type="Gene3D" id="1.10.167.10">
    <property type="entry name" value="Regulator of G-protein Signalling 4, domain 2"/>
    <property type="match status" value="1"/>
</dbReference>
<sequence length="376" mass="41391">MNRSEDHPSHPHHQRSPSQQLYTLTPPPQSSLGRGSPPIPQRPFSAPLNPSPVPPNPLVDHQRYKERAVARTKKLIRFFGDDCPIDVPVSEIEQEGLKALLASKVPLSYFLYSLLEDYSCENLFFYLEVEHYDTMAFPSTRHHLLAAQHIFDTYLSPSSHFEVNIEQKTRRDIVANMKAATGESLTGVFDDAKLHILQLMEGSWIRFTRSEVYGWMKKDIGNQPLYTEEGRAHAVDILLRHLDKTATQLGASTSISSQRRHLLVRHMVKEYCRTMLQVEFDDAAPASYGVPERPLSGGASPSAIPMGSPTGSGSGAAMMKAVRGGAAGSPPIGGMVGSPGRVYRGHQRSGSGSGDEEAPKGFFSKLTNKLAKPSAF</sequence>
<dbReference type="PANTHER" id="PTHR10845">
    <property type="entry name" value="REGULATOR OF G PROTEIN SIGNALING"/>
    <property type="match status" value="1"/>
</dbReference>
<keyword evidence="4" id="KW-1185">Reference proteome</keyword>
<comment type="caution">
    <text evidence="3">The sequence shown here is derived from an EMBL/GenBank/DDBJ whole genome shotgun (WGS) entry which is preliminary data.</text>
</comment>
<name>A0AAD5SCD2_9FUNG</name>
<evidence type="ECO:0000259" key="2">
    <source>
        <dbReference type="PROSITE" id="PS50132"/>
    </source>
</evidence>
<reference evidence="3" key="1">
    <citation type="submission" date="2020-05" db="EMBL/GenBank/DDBJ databases">
        <title>Phylogenomic resolution of chytrid fungi.</title>
        <authorList>
            <person name="Stajich J.E."/>
            <person name="Amses K."/>
            <person name="Simmons R."/>
            <person name="Seto K."/>
            <person name="Myers J."/>
            <person name="Bonds A."/>
            <person name="Quandt C.A."/>
            <person name="Barry K."/>
            <person name="Liu P."/>
            <person name="Grigoriev I."/>
            <person name="Longcore J.E."/>
            <person name="James T.Y."/>
        </authorList>
    </citation>
    <scope>NUCLEOTIDE SEQUENCE</scope>
    <source>
        <strain evidence="3">JEL0318</strain>
    </source>
</reference>
<evidence type="ECO:0000313" key="4">
    <source>
        <dbReference type="Proteomes" id="UP001212841"/>
    </source>
</evidence>
<dbReference type="Pfam" id="PF00615">
    <property type="entry name" value="RGS"/>
    <property type="match status" value="1"/>
</dbReference>
<gene>
    <name evidence="3" type="ORF">HK097_006897</name>
</gene>
<dbReference type="CDD" id="cd07440">
    <property type="entry name" value="RGS"/>
    <property type="match status" value="1"/>
</dbReference>
<feature type="region of interest" description="Disordered" evidence="1">
    <location>
        <begin position="291"/>
        <end position="376"/>
    </location>
</feature>
<dbReference type="InterPro" id="IPR036305">
    <property type="entry name" value="RGS_sf"/>
</dbReference>
<dbReference type="SMART" id="SM00315">
    <property type="entry name" value="RGS"/>
    <property type="match status" value="1"/>
</dbReference>
<dbReference type="InterPro" id="IPR016137">
    <property type="entry name" value="RGS"/>
</dbReference>
<evidence type="ECO:0000313" key="3">
    <source>
        <dbReference type="EMBL" id="KAJ3052096.1"/>
    </source>
</evidence>
<dbReference type="SUPFAM" id="SSF48097">
    <property type="entry name" value="Regulator of G-protein signaling, RGS"/>
    <property type="match status" value="1"/>
</dbReference>
<dbReference type="Proteomes" id="UP001212841">
    <property type="component" value="Unassembled WGS sequence"/>
</dbReference>
<feature type="region of interest" description="Disordered" evidence="1">
    <location>
        <begin position="1"/>
        <end position="60"/>
    </location>
</feature>
<dbReference type="AlphaFoldDB" id="A0AAD5SCD2"/>
<dbReference type="InterPro" id="IPR044926">
    <property type="entry name" value="RGS_subdomain_2"/>
</dbReference>
<protein>
    <recommendedName>
        <fullName evidence="2">RGS domain-containing protein</fullName>
    </recommendedName>
</protein>
<dbReference type="EMBL" id="JADGJD010000327">
    <property type="protein sequence ID" value="KAJ3052096.1"/>
    <property type="molecule type" value="Genomic_DNA"/>
</dbReference>
<dbReference type="PANTHER" id="PTHR10845:SF192">
    <property type="entry name" value="DOUBLE HIT, ISOFORM B"/>
    <property type="match status" value="1"/>
</dbReference>
<accession>A0AAD5SCD2</accession>
<organism evidence="3 4">
    <name type="scientific">Rhizophlyctis rosea</name>
    <dbReference type="NCBI Taxonomy" id="64517"/>
    <lineage>
        <taxon>Eukaryota</taxon>
        <taxon>Fungi</taxon>
        <taxon>Fungi incertae sedis</taxon>
        <taxon>Chytridiomycota</taxon>
        <taxon>Chytridiomycota incertae sedis</taxon>
        <taxon>Chytridiomycetes</taxon>
        <taxon>Rhizophlyctidales</taxon>
        <taxon>Rhizophlyctidaceae</taxon>
        <taxon>Rhizophlyctis</taxon>
    </lineage>
</organism>
<evidence type="ECO:0000256" key="1">
    <source>
        <dbReference type="SAM" id="MobiDB-lite"/>
    </source>
</evidence>
<feature type="domain" description="RGS" evidence="2">
    <location>
        <begin position="96"/>
        <end position="203"/>
    </location>
</feature>
<proteinExistence type="predicted"/>
<dbReference type="PROSITE" id="PS50132">
    <property type="entry name" value="RGS"/>
    <property type="match status" value="1"/>
</dbReference>